<reference evidence="1" key="1">
    <citation type="submission" date="2005-08" db="EMBL/GenBank/DDBJ databases">
        <title>Complete sequence of a megaplasmid of Ralstonia eutropha JMP134.</title>
        <authorList>
            <person name="Copeland A."/>
            <person name="Lucas S."/>
            <person name="Lapidus A."/>
            <person name="Barry K."/>
            <person name="Detter J.C."/>
            <person name="Glavina T."/>
            <person name="Hammon N."/>
            <person name="Israni S."/>
            <person name="Pitluck S."/>
            <person name="Goltsman E."/>
            <person name="Martinez M."/>
            <person name="Vergez L."/>
            <person name="Larimer F."/>
            <person name="Land M."/>
            <person name="Lykidis A."/>
            <person name="Richardson P."/>
        </authorList>
    </citation>
    <scope>NUCLEOTIDE SEQUENCE [LARGE SCALE GENOMIC DNA]</scope>
    <source>
        <strain evidence="1">JMP134</strain>
        <plasmid evidence="1">megaplasmid</plasmid>
    </source>
</reference>
<accession>Q46NK4</accession>
<name>Q46NK4_CUPPJ</name>
<dbReference type="EMBL" id="CP000092">
    <property type="protein sequence ID" value="AAZ65260.1"/>
    <property type="molecule type" value="Genomic_DNA"/>
</dbReference>
<proteinExistence type="predicted"/>
<gene>
    <name evidence="1" type="ordered locus">Reut_C5919</name>
</gene>
<dbReference type="HOGENOM" id="CLU_2218707_0_0_4"/>
<protein>
    <submittedName>
        <fullName evidence="1">Uncharacterized protein</fullName>
    </submittedName>
</protein>
<sequence length="106" mass="11813">MLRVTVELFPGGRESGRRTLAIADIARERSWALADYSIGMNEDLLEDVYTGKLKDYPRWSGSIWDLMARGDCRGSDRRGGTAEAADRAGRADPSLRGVWRCVCSDM</sequence>
<organism evidence="1">
    <name type="scientific">Cupriavidus pinatubonensis (strain JMP 134 / LMG 1197)</name>
    <name type="common">Cupriavidus necator (strain JMP 134)</name>
    <dbReference type="NCBI Taxonomy" id="264198"/>
    <lineage>
        <taxon>Bacteria</taxon>
        <taxon>Pseudomonadati</taxon>
        <taxon>Pseudomonadota</taxon>
        <taxon>Betaproteobacteria</taxon>
        <taxon>Burkholderiales</taxon>
        <taxon>Burkholderiaceae</taxon>
        <taxon>Cupriavidus</taxon>
    </lineage>
</organism>
<evidence type="ECO:0000313" key="1">
    <source>
        <dbReference type="EMBL" id="AAZ65260.1"/>
    </source>
</evidence>
<dbReference type="AlphaFoldDB" id="Q46NK4"/>
<geneLocation type="plasmid" evidence="1">
    <name>megaplasmid</name>
</geneLocation>
<dbReference type="KEGG" id="reu:Reut_C5919"/>
<keyword evidence="1" id="KW-0614">Plasmid</keyword>